<evidence type="ECO:0000313" key="3">
    <source>
        <dbReference type="EMBL" id="PWN36282.1"/>
    </source>
</evidence>
<evidence type="ECO:0000256" key="1">
    <source>
        <dbReference type="SAM" id="MobiDB-lite"/>
    </source>
</evidence>
<evidence type="ECO:0000256" key="2">
    <source>
        <dbReference type="SAM" id="Phobius"/>
    </source>
</evidence>
<dbReference type="RefSeq" id="XP_025356584.1">
    <property type="nucleotide sequence ID" value="XM_025498955.1"/>
</dbReference>
<dbReference type="EMBL" id="KZ819603">
    <property type="protein sequence ID" value="PWN36282.1"/>
    <property type="molecule type" value="Genomic_DNA"/>
</dbReference>
<feature type="transmembrane region" description="Helical" evidence="2">
    <location>
        <begin position="283"/>
        <end position="305"/>
    </location>
</feature>
<proteinExistence type="predicted"/>
<keyword evidence="2" id="KW-0812">Transmembrane</keyword>
<feature type="transmembrane region" description="Helical" evidence="2">
    <location>
        <begin position="350"/>
        <end position="367"/>
    </location>
</feature>
<sequence>MQSSFSTPSSRYALNAGPSSNRASSQSFSTPVQQETSRLSESTSSQLATRNVQSQQQSSLNVSKPRKSAVPDIGTPIKVASFSPYRTPESTSKASLFLSRTPFGTPAARSGPGSTTSSSSAVSKPVTTTQPLKPVTGFWPQVWPLFKSLLDENAYATFALQPRPHLTYSGFLETALRINWVKLLVFSLPVYHALFCISLFRPTNPLQLITLPFRPTALFLSLTSYTVLLGLLLILPGQRFSIASKKWTIQDHAGLRDERLAGGFTLSAGSPASLLVRSLRQGALWRGVLLHAAFALAIATTHGLALAHYTNTVSVDGASKSSNPWSPYHQVAVRLSQGYKTTAIRPNERFWFLLCSNAILGATYAIIRSVLFSRPQVPGAGAPAPFAPSRFEAQATFESALIRIAAKGRQTIYRAVFIGAITPSIILQGYLLIRRPFFRVVLSLIGHHSPLRPLLVPSFKRPLSNVDLIFRVSLLGLVTVLILEAFCVAWEVLSTQPIGLGTGGLSRFSSAPTKCLIKGMQSRRIPLPEEAHLGSSERSYYSHFAFAEMATVMATDAERRKAIFRDVGQSTGGNGGNILPSIPSSGLDSGAGRSAWAVIAGECINVIQEERKWLLNKGKEPVASGATSSSSSQKPASHLKPVDAAHQVSLATGNTGVNKGKPSIWDRLASSSPIASQQSATTAQPLTAATSTQVNTNATEGLNSLLHRIAPPPVQSTTTPASSTSGTATGSSTGVSASSASKITLLDVFVNIFISSVQSLGSLFNLLPSDLQHVLRNSFVARKVEGAQRWLFASSDDSLLAIGVLPHDEALVTWSVQILGSLLAASLEQDEYGTVALAASSRLGIDDVLEECAMLLSGLQQLGMNITAQKRADGTGASDTSLFVFDHDVAPLITALRTTITLVLGAFEPTGYRLRPSCRKAVDDALASPKSSD</sequence>
<dbReference type="OrthoDB" id="67850at2759"/>
<protein>
    <recommendedName>
        <fullName evidence="5">Nucleoporin NDC1</fullName>
    </recommendedName>
</protein>
<name>A0A316VFC4_9BASI</name>
<feature type="transmembrane region" description="Helical" evidence="2">
    <location>
        <begin position="212"/>
        <end position="235"/>
    </location>
</feature>
<feature type="compositionally biased region" description="Polar residues" evidence="1">
    <location>
        <begin position="1"/>
        <end position="52"/>
    </location>
</feature>
<feature type="compositionally biased region" description="Low complexity" evidence="1">
    <location>
        <begin position="716"/>
        <end position="735"/>
    </location>
</feature>
<evidence type="ECO:0000313" key="4">
    <source>
        <dbReference type="Proteomes" id="UP000245771"/>
    </source>
</evidence>
<dbReference type="InterPro" id="IPR019049">
    <property type="entry name" value="Nucleoporin_prot_Ndc1/Nup"/>
</dbReference>
<feature type="region of interest" description="Disordered" evidence="1">
    <location>
        <begin position="105"/>
        <end position="128"/>
    </location>
</feature>
<keyword evidence="4" id="KW-1185">Reference proteome</keyword>
<feature type="compositionally biased region" description="Low complexity" evidence="1">
    <location>
        <begin position="110"/>
        <end position="128"/>
    </location>
</feature>
<reference evidence="3 4" key="1">
    <citation type="journal article" date="2018" name="Mol. Biol. Evol.">
        <title>Broad Genomic Sampling Reveals a Smut Pathogenic Ancestry of the Fungal Clade Ustilaginomycotina.</title>
        <authorList>
            <person name="Kijpornyongpan T."/>
            <person name="Mondo S.J."/>
            <person name="Barry K."/>
            <person name="Sandor L."/>
            <person name="Lee J."/>
            <person name="Lipzen A."/>
            <person name="Pangilinan J."/>
            <person name="LaButti K."/>
            <person name="Hainaut M."/>
            <person name="Henrissat B."/>
            <person name="Grigoriev I.V."/>
            <person name="Spatafora J.W."/>
            <person name="Aime M.C."/>
        </authorList>
    </citation>
    <scope>NUCLEOTIDE SEQUENCE [LARGE SCALE GENOMIC DNA]</scope>
    <source>
        <strain evidence="3 4">MCA 3882</strain>
    </source>
</reference>
<dbReference type="Proteomes" id="UP000245771">
    <property type="component" value="Unassembled WGS sequence"/>
</dbReference>
<dbReference type="GeneID" id="37020736"/>
<gene>
    <name evidence="3" type="ORF">FA14DRAFT_161063</name>
</gene>
<dbReference type="Pfam" id="PF09531">
    <property type="entry name" value="Ndc1_Nup"/>
    <property type="match status" value="2"/>
</dbReference>
<feature type="transmembrane region" description="Helical" evidence="2">
    <location>
        <begin position="180"/>
        <end position="200"/>
    </location>
</feature>
<keyword evidence="2" id="KW-1133">Transmembrane helix</keyword>
<dbReference type="AlphaFoldDB" id="A0A316VFC4"/>
<dbReference type="InParanoid" id="A0A316VFC4"/>
<dbReference type="STRING" id="1280837.A0A316VFC4"/>
<feature type="region of interest" description="Disordered" evidence="1">
    <location>
        <begin position="621"/>
        <end position="642"/>
    </location>
</feature>
<feature type="region of interest" description="Disordered" evidence="1">
    <location>
        <begin position="710"/>
        <end position="735"/>
    </location>
</feature>
<evidence type="ECO:0008006" key="5">
    <source>
        <dbReference type="Google" id="ProtNLM"/>
    </source>
</evidence>
<feature type="transmembrane region" description="Helical" evidence="2">
    <location>
        <begin position="412"/>
        <end position="431"/>
    </location>
</feature>
<feature type="region of interest" description="Disordered" evidence="1">
    <location>
        <begin position="671"/>
        <end position="691"/>
    </location>
</feature>
<keyword evidence="2" id="KW-0472">Membrane</keyword>
<organism evidence="3 4">
    <name type="scientific">Meira miltonrushii</name>
    <dbReference type="NCBI Taxonomy" id="1280837"/>
    <lineage>
        <taxon>Eukaryota</taxon>
        <taxon>Fungi</taxon>
        <taxon>Dikarya</taxon>
        <taxon>Basidiomycota</taxon>
        <taxon>Ustilaginomycotina</taxon>
        <taxon>Exobasidiomycetes</taxon>
        <taxon>Exobasidiales</taxon>
        <taxon>Brachybasidiaceae</taxon>
        <taxon>Meira</taxon>
    </lineage>
</organism>
<feature type="compositionally biased region" description="Low complexity" evidence="1">
    <location>
        <begin position="623"/>
        <end position="636"/>
    </location>
</feature>
<feature type="region of interest" description="Disordered" evidence="1">
    <location>
        <begin position="1"/>
        <end position="71"/>
    </location>
</feature>
<accession>A0A316VFC4</accession>